<dbReference type="RefSeq" id="WP_185007436.1">
    <property type="nucleotide sequence ID" value="NZ_BAAAUI010000054.1"/>
</dbReference>
<proteinExistence type="predicted"/>
<evidence type="ECO:0000313" key="1">
    <source>
        <dbReference type="EMBL" id="MBB4681108.1"/>
    </source>
</evidence>
<organism evidence="1 2">
    <name type="scientific">Crossiella cryophila</name>
    <dbReference type="NCBI Taxonomy" id="43355"/>
    <lineage>
        <taxon>Bacteria</taxon>
        <taxon>Bacillati</taxon>
        <taxon>Actinomycetota</taxon>
        <taxon>Actinomycetes</taxon>
        <taxon>Pseudonocardiales</taxon>
        <taxon>Pseudonocardiaceae</taxon>
        <taxon>Crossiella</taxon>
    </lineage>
</organism>
<evidence type="ECO:0000313" key="2">
    <source>
        <dbReference type="Proteomes" id="UP000533598"/>
    </source>
</evidence>
<comment type="caution">
    <text evidence="1">The sequence shown here is derived from an EMBL/GenBank/DDBJ whole genome shotgun (WGS) entry which is preliminary data.</text>
</comment>
<sequence length="304" mass="32652">MSTGTTDATTLTVELRRDEHVDLRLVHEMFQTLGEPRPELDEEDRGVLGAVVARRGEVLLGWVELFWPELPETDAGLQWVLVEREARRVSGSVGEGSASEVEVLSVLVTAAVELAREAGCTGVRWCDTEGGLDRRVAAEVQAVTAAELGRVWRLELAGWQPPAGLPEVAVRELPVEPTDAELAEYVELCSAVLGGDWTVDDVADAVGADLAGYLTVDLRDADGRPKAFTTAVLVDDETAEVELVVHRDTSAAELLVLLVAVIEQARAEVSGLVVRELEDPVLAEALAGAGLVVADEWLAYRLAC</sequence>
<reference evidence="1 2" key="1">
    <citation type="submission" date="2020-08" db="EMBL/GenBank/DDBJ databases">
        <title>Sequencing the genomes of 1000 actinobacteria strains.</title>
        <authorList>
            <person name="Klenk H.-P."/>
        </authorList>
    </citation>
    <scope>NUCLEOTIDE SEQUENCE [LARGE SCALE GENOMIC DNA]</scope>
    <source>
        <strain evidence="1 2">DSM 44230</strain>
    </source>
</reference>
<gene>
    <name evidence="1" type="ORF">HNR67_007226</name>
</gene>
<accession>A0A7W7CJW6</accession>
<name>A0A7W7CJW6_9PSEU</name>
<dbReference type="AlphaFoldDB" id="A0A7W7CJW6"/>
<keyword evidence="2" id="KW-1185">Reference proteome</keyword>
<dbReference type="EMBL" id="JACHMH010000001">
    <property type="protein sequence ID" value="MBB4681108.1"/>
    <property type="molecule type" value="Genomic_DNA"/>
</dbReference>
<protein>
    <submittedName>
        <fullName evidence="1">Uncharacterized protein</fullName>
    </submittedName>
</protein>
<dbReference type="Proteomes" id="UP000533598">
    <property type="component" value="Unassembled WGS sequence"/>
</dbReference>